<keyword evidence="1" id="KW-0732">Signal</keyword>
<name>A0ABS2BJV4_9NEIS</name>
<proteinExistence type="predicted"/>
<comment type="caution">
    <text evidence="2">The sequence shown here is derived from an EMBL/GenBank/DDBJ whole genome shotgun (WGS) entry which is preliminary data.</text>
</comment>
<gene>
    <name evidence="2" type="ORF">JMJ54_07680</name>
</gene>
<evidence type="ECO:0000313" key="2">
    <source>
        <dbReference type="EMBL" id="MBM3115705.1"/>
    </source>
</evidence>
<sequence length="165" mass="18679">MSLIFKSALLFFMMMISGLSYSKQACDTIFANFKNVDIKTCDLDKMEISGKIAGRKVNVKSFIVEKEGVAYEDFDLKLENGFIWPSNSGRYITGIDRKFTVPIKNGYLQVIHSNYIFGDGQKELTNIYYACRHPLLNKCAEVEVTGVVAEKEMVSVLEKIFSVTQ</sequence>
<accession>A0ABS2BJV4</accession>
<reference evidence="2 3" key="1">
    <citation type="submission" date="2021-01" db="EMBL/GenBank/DDBJ databases">
        <title>Draft Genome Sequence and Polyhydroxyalkanoate Biosynthetic Potential of Jeongeupia naejangsanensis Type Strain DSM 24253.</title>
        <authorList>
            <person name="Turrini P."/>
            <person name="Artuso I."/>
            <person name="Lugli G.A."/>
            <person name="Frangipani E."/>
            <person name="Ventura M."/>
            <person name="Visca P."/>
        </authorList>
    </citation>
    <scope>NUCLEOTIDE SEQUENCE [LARGE SCALE GENOMIC DNA]</scope>
    <source>
        <strain evidence="2 3">DSM 24253</strain>
    </source>
</reference>
<organism evidence="2 3">
    <name type="scientific">Jeongeupia naejangsanensis</name>
    <dbReference type="NCBI Taxonomy" id="613195"/>
    <lineage>
        <taxon>Bacteria</taxon>
        <taxon>Pseudomonadati</taxon>
        <taxon>Pseudomonadota</taxon>
        <taxon>Betaproteobacteria</taxon>
        <taxon>Neisseriales</taxon>
        <taxon>Chitinibacteraceae</taxon>
        <taxon>Jeongeupia</taxon>
    </lineage>
</organism>
<keyword evidence="3" id="KW-1185">Reference proteome</keyword>
<feature type="signal peptide" evidence="1">
    <location>
        <begin position="1"/>
        <end position="25"/>
    </location>
</feature>
<protein>
    <recommendedName>
        <fullName evidence="4">DUF4468 domain-containing protein</fullName>
    </recommendedName>
</protein>
<evidence type="ECO:0000313" key="3">
    <source>
        <dbReference type="Proteomes" id="UP000809431"/>
    </source>
</evidence>
<evidence type="ECO:0000256" key="1">
    <source>
        <dbReference type="SAM" id="SignalP"/>
    </source>
</evidence>
<dbReference type="Proteomes" id="UP000809431">
    <property type="component" value="Unassembled WGS sequence"/>
</dbReference>
<dbReference type="EMBL" id="JAESND010000003">
    <property type="protein sequence ID" value="MBM3115705.1"/>
    <property type="molecule type" value="Genomic_DNA"/>
</dbReference>
<dbReference type="RefSeq" id="WP_203537509.1">
    <property type="nucleotide sequence ID" value="NZ_JAESND010000003.1"/>
</dbReference>
<feature type="chain" id="PRO_5046148874" description="DUF4468 domain-containing protein" evidence="1">
    <location>
        <begin position="26"/>
        <end position="165"/>
    </location>
</feature>
<evidence type="ECO:0008006" key="4">
    <source>
        <dbReference type="Google" id="ProtNLM"/>
    </source>
</evidence>